<dbReference type="Proteomes" id="UP000620327">
    <property type="component" value="Unassembled WGS sequence"/>
</dbReference>
<dbReference type="Pfam" id="PF02590">
    <property type="entry name" value="SPOUT_MTase"/>
    <property type="match status" value="1"/>
</dbReference>
<feature type="binding site" evidence="7">
    <location>
        <begin position="128"/>
        <end position="133"/>
    </location>
    <ligand>
        <name>S-adenosyl-L-methionine</name>
        <dbReference type="ChEBI" id="CHEBI:59789"/>
    </ligand>
</feature>
<comment type="caution">
    <text evidence="8">The sequence shown here is derived from an EMBL/GenBank/DDBJ whole genome shotgun (WGS) entry which is preliminary data.</text>
</comment>
<dbReference type="SUPFAM" id="SSF75217">
    <property type="entry name" value="alpha/beta knot"/>
    <property type="match status" value="1"/>
</dbReference>
<dbReference type="NCBIfam" id="NF000985">
    <property type="entry name" value="PRK00103.1-3"/>
    <property type="match status" value="1"/>
</dbReference>
<dbReference type="AlphaFoldDB" id="A0A923ML32"/>
<evidence type="ECO:0000256" key="4">
    <source>
        <dbReference type="ARBA" id="ARBA00022679"/>
    </source>
</evidence>
<dbReference type="CDD" id="cd18081">
    <property type="entry name" value="RlmH-like"/>
    <property type="match status" value="1"/>
</dbReference>
<dbReference type="PIRSF" id="PIRSF004505">
    <property type="entry name" value="MT_bac"/>
    <property type="match status" value="1"/>
</dbReference>
<dbReference type="EC" id="2.1.1.177" evidence="7"/>
<dbReference type="Gene3D" id="3.40.1280.10">
    <property type="match status" value="1"/>
</dbReference>
<comment type="subcellular location">
    <subcellularLocation>
        <location evidence="7">Cytoplasm</location>
    </subcellularLocation>
</comment>
<dbReference type="GO" id="GO:0005737">
    <property type="term" value="C:cytoplasm"/>
    <property type="evidence" value="ECO:0007669"/>
    <property type="project" value="UniProtKB-SubCell"/>
</dbReference>
<dbReference type="PANTHER" id="PTHR33603">
    <property type="entry name" value="METHYLTRANSFERASE"/>
    <property type="match status" value="1"/>
</dbReference>
<dbReference type="PANTHER" id="PTHR33603:SF1">
    <property type="entry name" value="RIBOSOMAL RNA LARGE SUBUNIT METHYLTRANSFERASE H"/>
    <property type="match status" value="1"/>
</dbReference>
<keyword evidence="1 7" id="KW-0963">Cytoplasm</keyword>
<dbReference type="HAMAP" id="MF_00658">
    <property type="entry name" value="23SrRNA_methyltr_H"/>
    <property type="match status" value="1"/>
</dbReference>
<dbReference type="InterPro" id="IPR003742">
    <property type="entry name" value="RlmH-like"/>
</dbReference>
<evidence type="ECO:0000256" key="5">
    <source>
        <dbReference type="ARBA" id="ARBA00022691"/>
    </source>
</evidence>
<proteinExistence type="inferred from homology"/>
<sequence>MQKMTILCTGKLKEKFYLDAVAEYVKRLSRFCKLEIIELPEERLPEDPSPAQIEAALSKEADAVRAKLPNGCLVIAMCVEGRERSSEELARYLADSAAQGASHIVFLIGSSFGMHESLKRQAALRLSMSPMTFPHHLLRVMLLEQIYRAYQINAGSRYHK</sequence>
<dbReference type="EMBL" id="JACOQI010000013">
    <property type="protein sequence ID" value="MBC5771179.1"/>
    <property type="molecule type" value="Genomic_DNA"/>
</dbReference>
<keyword evidence="3 7" id="KW-0489">Methyltransferase</keyword>
<evidence type="ECO:0000313" key="8">
    <source>
        <dbReference type="EMBL" id="MBC5771179.1"/>
    </source>
</evidence>
<feature type="binding site" evidence="7">
    <location>
        <position position="109"/>
    </location>
    <ligand>
        <name>S-adenosyl-L-methionine</name>
        <dbReference type="ChEBI" id="CHEBI:59789"/>
    </ligand>
</feature>
<comment type="subunit">
    <text evidence="7">Homodimer.</text>
</comment>
<accession>A0A923ML32</accession>
<keyword evidence="5 7" id="KW-0949">S-adenosyl-L-methionine</keyword>
<comment type="catalytic activity">
    <reaction evidence="7">
        <text>pseudouridine(1915) in 23S rRNA + S-adenosyl-L-methionine = N(3)-methylpseudouridine(1915) in 23S rRNA + S-adenosyl-L-homocysteine + H(+)</text>
        <dbReference type="Rhea" id="RHEA:42752"/>
        <dbReference type="Rhea" id="RHEA-COMP:10221"/>
        <dbReference type="Rhea" id="RHEA-COMP:10222"/>
        <dbReference type="ChEBI" id="CHEBI:15378"/>
        <dbReference type="ChEBI" id="CHEBI:57856"/>
        <dbReference type="ChEBI" id="CHEBI:59789"/>
        <dbReference type="ChEBI" id="CHEBI:65314"/>
        <dbReference type="ChEBI" id="CHEBI:74486"/>
        <dbReference type="EC" id="2.1.1.177"/>
    </reaction>
</comment>
<keyword evidence="9" id="KW-1185">Reference proteome</keyword>
<gene>
    <name evidence="7 8" type="primary">rlmH</name>
    <name evidence="8" type="ORF">H8Z83_12770</name>
</gene>
<evidence type="ECO:0000256" key="3">
    <source>
        <dbReference type="ARBA" id="ARBA00022603"/>
    </source>
</evidence>
<evidence type="ECO:0000313" key="9">
    <source>
        <dbReference type="Proteomes" id="UP000620327"/>
    </source>
</evidence>
<protein>
    <recommendedName>
        <fullName evidence="7">Ribosomal RNA large subunit methyltransferase H</fullName>
        <ecNumber evidence="7">2.1.1.177</ecNumber>
    </recommendedName>
    <alternativeName>
        <fullName evidence="7">23S rRNA (pseudouridine1915-N3)-methyltransferase</fullName>
    </alternativeName>
    <alternativeName>
        <fullName evidence="7">23S rRNA m3Psi1915 methyltransferase</fullName>
    </alternativeName>
    <alternativeName>
        <fullName evidence="7">rRNA (pseudouridine-N3-)-methyltransferase RlmH</fullName>
    </alternativeName>
</protein>
<comment type="caution">
    <text evidence="7">Lacks conserved residue(s) required for the propagation of feature annotation.</text>
</comment>
<dbReference type="RefSeq" id="WP_187015405.1">
    <property type="nucleotide sequence ID" value="NZ_JACOQI010000013.1"/>
</dbReference>
<dbReference type="InterPro" id="IPR029028">
    <property type="entry name" value="Alpha/beta_knot_MTases"/>
</dbReference>
<keyword evidence="4 7" id="KW-0808">Transferase</keyword>
<evidence type="ECO:0000256" key="6">
    <source>
        <dbReference type="ARBA" id="ARBA00038303"/>
    </source>
</evidence>
<dbReference type="InterPro" id="IPR029026">
    <property type="entry name" value="tRNA_m1G_MTases_N"/>
</dbReference>
<organism evidence="8 9">
    <name type="scientific">Dysosmobacter segnis</name>
    <dbReference type="NCBI Taxonomy" id="2763042"/>
    <lineage>
        <taxon>Bacteria</taxon>
        <taxon>Bacillati</taxon>
        <taxon>Bacillota</taxon>
        <taxon>Clostridia</taxon>
        <taxon>Eubacteriales</taxon>
        <taxon>Oscillospiraceae</taxon>
        <taxon>Dysosmobacter</taxon>
    </lineage>
</organism>
<evidence type="ECO:0000256" key="7">
    <source>
        <dbReference type="HAMAP-Rule" id="MF_00658"/>
    </source>
</evidence>
<comment type="function">
    <text evidence="7">Specifically methylates the pseudouridine at position 1915 (m3Psi1915) in 23S rRNA.</text>
</comment>
<keyword evidence="2 7" id="KW-0698">rRNA processing</keyword>
<name>A0A923ML32_9FIRM</name>
<evidence type="ECO:0000256" key="1">
    <source>
        <dbReference type="ARBA" id="ARBA00022490"/>
    </source>
</evidence>
<reference evidence="8" key="1">
    <citation type="submission" date="2020-08" db="EMBL/GenBank/DDBJ databases">
        <title>Genome public.</title>
        <authorList>
            <person name="Liu C."/>
            <person name="Sun Q."/>
        </authorList>
    </citation>
    <scope>NUCLEOTIDE SEQUENCE</scope>
    <source>
        <strain evidence="8">BX15</strain>
    </source>
</reference>
<evidence type="ECO:0000256" key="2">
    <source>
        <dbReference type="ARBA" id="ARBA00022552"/>
    </source>
</evidence>
<dbReference type="GO" id="GO:0070038">
    <property type="term" value="F:rRNA (pseudouridine-N3-)-methyltransferase activity"/>
    <property type="evidence" value="ECO:0007669"/>
    <property type="project" value="UniProtKB-UniRule"/>
</dbReference>
<comment type="similarity">
    <text evidence="6 7">Belongs to the RNA methyltransferase RlmH family.</text>
</comment>